<feature type="transmembrane region" description="Helical" evidence="9">
    <location>
        <begin position="83"/>
        <end position="109"/>
    </location>
</feature>
<keyword evidence="8 9" id="KW-0472">Membrane</keyword>
<dbReference type="EMBL" id="JACQAY010000301">
    <property type="protein sequence ID" value="MBI3540418.1"/>
    <property type="molecule type" value="Genomic_DNA"/>
</dbReference>
<dbReference type="PANTHER" id="PTHR30425">
    <property type="entry name" value="PHOSPHATE TRANSPORT SYSTEM PERMEASE PROTEIN PST"/>
    <property type="match status" value="1"/>
</dbReference>
<evidence type="ECO:0000256" key="8">
    <source>
        <dbReference type="ARBA" id="ARBA00023136"/>
    </source>
</evidence>
<protein>
    <recommendedName>
        <fullName evidence="10">Phosphate transport system permease protein</fullName>
    </recommendedName>
</protein>
<feature type="transmembrane region" description="Helical" evidence="9">
    <location>
        <begin position="168"/>
        <end position="193"/>
    </location>
</feature>
<dbReference type="InterPro" id="IPR011864">
    <property type="entry name" value="Phosphate_PstC"/>
</dbReference>
<dbReference type="SUPFAM" id="SSF161098">
    <property type="entry name" value="MetI-like"/>
    <property type="match status" value="1"/>
</dbReference>
<comment type="caution">
    <text evidence="10">Lacks conserved residue(s) required for the propagation of feature annotation.</text>
</comment>
<dbReference type="Proteomes" id="UP000807850">
    <property type="component" value="Unassembled WGS sequence"/>
</dbReference>
<evidence type="ECO:0000256" key="10">
    <source>
        <dbReference type="RuleBase" id="RU363054"/>
    </source>
</evidence>
<comment type="similarity">
    <text evidence="2 10">Belongs to the binding-protein-dependent transport system permease family. CysTW subfamily.</text>
</comment>
<dbReference type="CDD" id="cd06261">
    <property type="entry name" value="TM_PBP2"/>
    <property type="match status" value="1"/>
</dbReference>
<keyword evidence="7 9" id="KW-1133">Transmembrane helix</keyword>
<feature type="non-terminal residue" evidence="12">
    <location>
        <position position="298"/>
    </location>
</feature>
<keyword evidence="6 9" id="KW-0812">Transmembrane</keyword>
<dbReference type="NCBIfam" id="TIGR02138">
    <property type="entry name" value="phosphate_pstC"/>
    <property type="match status" value="1"/>
</dbReference>
<dbReference type="InterPro" id="IPR035906">
    <property type="entry name" value="MetI-like_sf"/>
</dbReference>
<evidence type="ECO:0000259" key="11">
    <source>
        <dbReference type="PROSITE" id="PS50928"/>
    </source>
</evidence>
<dbReference type="PROSITE" id="PS50928">
    <property type="entry name" value="ABC_TM1"/>
    <property type="match status" value="1"/>
</dbReference>
<gene>
    <name evidence="12" type="primary">pstC</name>
    <name evidence="12" type="ORF">HY076_09115</name>
</gene>
<dbReference type="Pfam" id="PF00528">
    <property type="entry name" value="BPD_transp_1"/>
    <property type="match status" value="1"/>
</dbReference>
<evidence type="ECO:0000256" key="3">
    <source>
        <dbReference type="ARBA" id="ARBA00022448"/>
    </source>
</evidence>
<reference evidence="12" key="1">
    <citation type="submission" date="2020-07" db="EMBL/GenBank/DDBJ databases">
        <title>Huge and variable diversity of episymbiotic CPR bacteria and DPANN archaea in groundwater ecosystems.</title>
        <authorList>
            <person name="He C.Y."/>
            <person name="Keren R."/>
            <person name="Whittaker M."/>
            <person name="Farag I.F."/>
            <person name="Doudna J."/>
            <person name="Cate J.H.D."/>
            <person name="Banfield J.F."/>
        </authorList>
    </citation>
    <scope>NUCLEOTIDE SEQUENCE</scope>
    <source>
        <strain evidence="12">NC_groundwater_928_Pr1_S-0.2um_72_17</strain>
    </source>
</reference>
<evidence type="ECO:0000313" key="13">
    <source>
        <dbReference type="Proteomes" id="UP000807850"/>
    </source>
</evidence>
<comment type="subcellular location">
    <subcellularLocation>
        <location evidence="1 9">Cell membrane</location>
        <topology evidence="1 9">Multi-pass membrane protein</topology>
    </subcellularLocation>
</comment>
<dbReference type="PANTHER" id="PTHR30425:SF1">
    <property type="entry name" value="PHOSPHATE TRANSPORT SYSTEM PERMEASE PROTEIN PSTC"/>
    <property type="match status" value="1"/>
</dbReference>
<keyword evidence="5 10" id="KW-0592">Phosphate transport</keyword>
<feature type="transmembrane region" description="Helical" evidence="9">
    <location>
        <begin position="28"/>
        <end position="48"/>
    </location>
</feature>
<sequence length="298" mass="31069">MTSSAPAIGRPLARADVRARAGLADPAYRALLTLFAVGVFAVLALIVWECARGAAPSLAAFGWRFLVSADWDPVAEKFGALPYLYGTLVTSAMAMLLAVPPCIGAAVFLAELAPRGFGAVASFLVELLASIPSIVFGVWGLFVLAPWLRVVIEPWLIAHLGFLPLFRGFPFGLGFLNAGIVLAIMIAPTIVSISREILLATSRTLREASLALGATRAESLAVTLDAARPGILGAMILALGRALGETMAVTMVIGNTNRISASLLGSGATMASVIANEFTEATSKLHLAALIELAPRGF</sequence>
<dbReference type="InterPro" id="IPR051124">
    <property type="entry name" value="Phosphate_Transport_Permease"/>
</dbReference>
<dbReference type="GO" id="GO:0006817">
    <property type="term" value="P:phosphate ion transport"/>
    <property type="evidence" value="ECO:0007669"/>
    <property type="project" value="UniProtKB-KW"/>
</dbReference>
<feature type="domain" description="ABC transmembrane type-1" evidence="11">
    <location>
        <begin position="84"/>
        <end position="298"/>
    </location>
</feature>
<organism evidence="12 13">
    <name type="scientific">Eiseniibacteriota bacterium</name>
    <dbReference type="NCBI Taxonomy" id="2212470"/>
    <lineage>
        <taxon>Bacteria</taxon>
        <taxon>Candidatus Eiseniibacteriota</taxon>
    </lineage>
</organism>
<feature type="transmembrane region" description="Helical" evidence="9">
    <location>
        <begin position="121"/>
        <end position="148"/>
    </location>
</feature>
<accession>A0A9D6L7M7</accession>
<evidence type="ECO:0000256" key="6">
    <source>
        <dbReference type="ARBA" id="ARBA00022692"/>
    </source>
</evidence>
<proteinExistence type="inferred from homology"/>
<dbReference type="Gene3D" id="1.10.3720.10">
    <property type="entry name" value="MetI-like"/>
    <property type="match status" value="1"/>
</dbReference>
<evidence type="ECO:0000256" key="1">
    <source>
        <dbReference type="ARBA" id="ARBA00004651"/>
    </source>
</evidence>
<dbReference type="GO" id="GO:0005886">
    <property type="term" value="C:plasma membrane"/>
    <property type="evidence" value="ECO:0007669"/>
    <property type="project" value="UniProtKB-SubCell"/>
</dbReference>
<dbReference type="GO" id="GO:0005315">
    <property type="term" value="F:phosphate transmembrane transporter activity"/>
    <property type="evidence" value="ECO:0007669"/>
    <property type="project" value="InterPro"/>
</dbReference>
<name>A0A9D6L7M7_UNCEI</name>
<keyword evidence="4 10" id="KW-1003">Cell membrane</keyword>
<dbReference type="InterPro" id="IPR000515">
    <property type="entry name" value="MetI-like"/>
</dbReference>
<comment type="caution">
    <text evidence="12">The sequence shown here is derived from an EMBL/GenBank/DDBJ whole genome shotgun (WGS) entry which is preliminary data.</text>
</comment>
<evidence type="ECO:0000256" key="2">
    <source>
        <dbReference type="ARBA" id="ARBA00007069"/>
    </source>
</evidence>
<comment type="function">
    <text evidence="10">Part of the binding-protein-dependent transport system for phosphate; probably responsible for the translocation of the substrate across the membrane.</text>
</comment>
<evidence type="ECO:0000256" key="9">
    <source>
        <dbReference type="RuleBase" id="RU363032"/>
    </source>
</evidence>
<evidence type="ECO:0000256" key="7">
    <source>
        <dbReference type="ARBA" id="ARBA00022989"/>
    </source>
</evidence>
<keyword evidence="3 9" id="KW-0813">Transport</keyword>
<evidence type="ECO:0000256" key="4">
    <source>
        <dbReference type="ARBA" id="ARBA00022475"/>
    </source>
</evidence>
<dbReference type="AlphaFoldDB" id="A0A9D6L7M7"/>
<evidence type="ECO:0000256" key="5">
    <source>
        <dbReference type="ARBA" id="ARBA00022592"/>
    </source>
</evidence>
<evidence type="ECO:0000313" key="12">
    <source>
        <dbReference type="EMBL" id="MBI3540418.1"/>
    </source>
</evidence>